<evidence type="ECO:0000313" key="6">
    <source>
        <dbReference type="Proteomes" id="UP000323257"/>
    </source>
</evidence>
<feature type="domain" description="SLH" evidence="4">
    <location>
        <begin position="2425"/>
        <end position="2484"/>
    </location>
</feature>
<proteinExistence type="predicted"/>
<dbReference type="RefSeq" id="WP_148928026.1">
    <property type="nucleotide sequence ID" value="NZ_VNHS01000002.1"/>
</dbReference>
<dbReference type="OrthoDB" id="1813813at2"/>
<feature type="region of interest" description="Disordered" evidence="1">
    <location>
        <begin position="62"/>
        <end position="98"/>
    </location>
</feature>
<dbReference type="InterPro" id="IPR011042">
    <property type="entry name" value="6-blade_b-propeller_TolB-like"/>
</dbReference>
<feature type="region of interest" description="Disordered" evidence="1">
    <location>
        <begin position="2125"/>
        <end position="2166"/>
    </location>
</feature>
<accession>A0A5S5CGP3</accession>
<dbReference type="SUPFAM" id="SSF82171">
    <property type="entry name" value="DPP6 N-terminal domain-like"/>
    <property type="match status" value="1"/>
</dbReference>
<dbReference type="Proteomes" id="UP000323257">
    <property type="component" value="Unassembled WGS sequence"/>
</dbReference>
<sequence>MKRTGLVRTVAFIIIACLLLSGLPPIAIAESGNVAGTTVGGQSAEAETVTQYIGELVDAEADTAEEGEAQPNPQPEVADESATDDEEKEKEPQRPAQVESFEWTLQSYDIILLSWTYPGQNDVTFRIARNGVTIADNVEAHFYTDRGLDEARSYRYEIWAVNEQGESEAPAQLTAGTSNAYQMPISVAYDGAVAEAEMPVVSEDGTSVAFVSTDPDILEGAPPSPYPILYVRDIRTGVTERISQSAPFLDIPQHAPVFSRDGSKLVFQDGSNGSARIFLYDRKLDRNEWLEMPMSQSAYEPSLSGDGNIIAYTGRTAAPGGSGEYTDVYVYNKSARHTTRLDIPGREQAAGVLNVHPAVSGDGRYVAFVNGSKGMGTLTPHLFLYDRTIGAIEEIDFSRLGVPDRVEDAAINRDGSIIAYIGSGLDSPTSVNIYNRTEDRVETIYEVNSGVGPDMAFSDPSVSADGRYVAFHYENSSPDDPASGPFTERSGVVRYDRETGAFKRIGHSGEASDDPSISGDGSKIAYRTAQGVYLACFAGPCYETPDPGQLIGSARRVPNQTIHGQAVYGTGVNLLATGRPGQSLEGAIAYRVLTEGGAVADQSAVVPLTETAGSGVYTGSFAFPEGTVAVQSYAARLADDPSVSVASAQPPLKVSGQLHVRLTSTEPGFWAGGRLILASESRHQGHQAELTGEDEYALPLGDAADYKLTVIGNNGARLYEQSGIAVKNGERVELNLELTEAASLTAKLMSEQGEVITGIPIQIRSNTGAMLQSGVTDDNGELSLQGRFEAGEEIIVVPIAPKPYRTVASRRITLAAGPNDVAFTLPMYRKGTVAGIVTGRSGPLSGASVTLHHAEYPPLRTVTDEEGRYSLEAYEGHYELAVTAAGAASSGGFGQTTNVSIAAAATIQKDIAVTSLGKAKISIELLQTRLDGVSNKIALHDGFDAARYGMTVEAVETGGWQSLHQISYLQSAAIFQGMPGESYRICAKGADNTAGSACQTVELDDFRYGEATLRLEEAARITGRFLAESGAQYAENTLRRIDPEDESRQTVVRHFDTDASHRFTLSLAEPGTYEIVSRNWTPSFRVARQRIVVSRGEVAALGDIPYATNDKKFEGKPDNFLTAQPQQVLPGDKVAMRASYRLAGGSVTEASWLISVPEGFAFVEGSSTVNGTPAAAAKVSEARYELPIGSIGAGQSGVLTYWLQAKEGLTEDAEAQVAIAFRSGTAMTEETIGRAVLTAVGVTLEPAQEYVSVPQVTLSGRAPANLIVRIYKDGILHGQTEASPGGIWLYEAKWEEPAVVELGRDSTPTYAWTAEVSTPQRLLASGKALVTYDKHRPSLSELALSTGASRQPVKIKPADGVSRFPINYRRYLDMKMTFAHTERVENVRVEIGSKLVIPAEFDPQTSTFIAHTSAPESLMGEGIYVKYDVIPEPFQPGPTPTAEQWEELFAQAPEAWRNAAYRVGGGMSGPDASGFVATPPIHAEFDIGGKQSDVTMKWKAKAVRGALAEHEPYRLEYHVIPSSNELQVVMTARAELYGDLGKQIVGLSAMKDDGGVIKDNVDHIVNVVSFVFDDSKFMEIGGTLWDLKDYVMDGLDFGGYADKLLAFQDYVNENECLGRLKEPYLQMIDDQYEHAKNMLVVKYFTTGIGLVAGTLTLAVPPVGILALSTAATVLGDAAKNDWDEGLDYMKQEFDKHMEWRRAMEDAGVLESCTYKPKKKDKVGEPIWIFDPSGYVYEGMPSNRVQGVTATLLYKDPATGEWGPWNADWYGQANPQVTDKEGKYGWDVPEGWWQVVYEKKGYELARSEELKVLPPHFDVNIPITTLQPSEVSGVRSIGAGEALELLFTKPMLVASVTEELLTVEGADHEPVRGTLTAIGAEHDMQGRALAKTFRFTPQTPLQVGAAYELTIEGSVLSYAGVPMSADYAESIVIPPADAKPQDAIRNVQIYPGNRSLDVTWEELDSLELAKLRVEWRKQGETAPAGSIEVAAGVGTVHLGSLEAGTAYEVKVATVNVNGVASPGVPAQGSTRAAVADADLQPPAEVGTPAVHAEAEALTVTWTDPEDDDYRSALISWREAGNGAFSSPVYLDKGVQEYRLGGLKAKTRYELKIATMDQHYNESAGVTVADSTGSGTTGGNNGNNGNTGNNGGTSDGDTGSGKGESVKVSSKGADWMGFGGDVRLTVPEGAFDEATVLRISRHDEAGSLQPKYRSFSPVVTLAAEPAASAGSARFRKRVRLSIRVVMPPKELIDTLKLGIYRRDEATGRWVYAGGAWHAKQGAVEADIDQLGQYAVLSYANPFRDTAGHWAQQEIDVLASRHIVSGISESRFEPNRPITRAELVTLLLRVANPGAAATIDAVQGSGFKDVAEESWYAPYIGTAVKLGIATGSNGSFRPDDPVTRQEMAVMLGRALQLKADGMAQEADFADNERIAAWASAYVLAAKQLRLIQGVSGNRFDPHGLATRAQAAAILYRALNHLGMLHQD</sequence>
<feature type="domain" description="SLH" evidence="4">
    <location>
        <begin position="2360"/>
        <end position="2422"/>
    </location>
</feature>
<feature type="domain" description="Fibronectin type-III" evidence="3">
    <location>
        <begin position="1942"/>
        <end position="2032"/>
    </location>
</feature>
<comment type="caution">
    <text evidence="5">The sequence shown here is derived from an EMBL/GenBank/DDBJ whole genome shotgun (WGS) entry which is preliminary data.</text>
</comment>
<dbReference type="InterPro" id="IPR008969">
    <property type="entry name" value="CarboxyPept-like_regulatory"/>
</dbReference>
<dbReference type="InterPro" id="IPR013783">
    <property type="entry name" value="Ig-like_fold"/>
</dbReference>
<evidence type="ECO:0000256" key="1">
    <source>
        <dbReference type="SAM" id="MobiDB-lite"/>
    </source>
</evidence>
<protein>
    <submittedName>
        <fullName evidence="5">S-layer family protein</fullName>
    </submittedName>
</protein>
<feature type="domain" description="SLH" evidence="4">
    <location>
        <begin position="2295"/>
        <end position="2358"/>
    </location>
</feature>
<dbReference type="PROSITE" id="PS51272">
    <property type="entry name" value="SLH"/>
    <property type="match status" value="3"/>
</dbReference>
<keyword evidence="6" id="KW-1185">Reference proteome</keyword>
<reference evidence="5 6" key="1">
    <citation type="submission" date="2019-07" db="EMBL/GenBank/DDBJ databases">
        <title>Genomic Encyclopedia of Type Strains, Phase III (KMG-III): the genomes of soil and plant-associated and newly described type strains.</title>
        <authorList>
            <person name="Whitman W."/>
        </authorList>
    </citation>
    <scope>NUCLEOTIDE SEQUENCE [LARGE SCALE GENOMIC DNA]</scope>
    <source>
        <strain evidence="5 6">BL24</strain>
    </source>
</reference>
<dbReference type="InterPro" id="IPR001119">
    <property type="entry name" value="SLH_dom"/>
</dbReference>
<evidence type="ECO:0000259" key="3">
    <source>
        <dbReference type="PROSITE" id="PS50853"/>
    </source>
</evidence>
<gene>
    <name evidence="5" type="ORF">BCM02_10270</name>
</gene>
<dbReference type="PROSITE" id="PS50853">
    <property type="entry name" value="FN3"/>
    <property type="match status" value="3"/>
</dbReference>
<dbReference type="InterPro" id="IPR036116">
    <property type="entry name" value="FN3_sf"/>
</dbReference>
<evidence type="ECO:0000259" key="4">
    <source>
        <dbReference type="PROSITE" id="PS51272"/>
    </source>
</evidence>
<dbReference type="Pfam" id="PF00041">
    <property type="entry name" value="fn3"/>
    <property type="match status" value="1"/>
</dbReference>
<keyword evidence="2" id="KW-0732">Signal</keyword>
<dbReference type="InterPro" id="IPR003961">
    <property type="entry name" value="FN3_dom"/>
</dbReference>
<dbReference type="SUPFAM" id="SSF49265">
    <property type="entry name" value="Fibronectin type III"/>
    <property type="match status" value="1"/>
</dbReference>
<feature type="compositionally biased region" description="Gly residues" evidence="1">
    <location>
        <begin position="2146"/>
        <end position="2160"/>
    </location>
</feature>
<evidence type="ECO:0000256" key="2">
    <source>
        <dbReference type="SAM" id="SignalP"/>
    </source>
</evidence>
<dbReference type="Gene3D" id="2.60.40.10">
    <property type="entry name" value="Immunoglobulins"/>
    <property type="match status" value="3"/>
</dbReference>
<evidence type="ECO:0000313" key="5">
    <source>
        <dbReference type="EMBL" id="TYP77510.1"/>
    </source>
</evidence>
<feature type="domain" description="Fibronectin type-III" evidence="3">
    <location>
        <begin position="97"/>
        <end position="180"/>
    </location>
</feature>
<dbReference type="CDD" id="cd00063">
    <property type="entry name" value="FN3"/>
    <property type="match status" value="2"/>
</dbReference>
<feature type="compositionally biased region" description="Acidic residues" evidence="1">
    <location>
        <begin position="77"/>
        <end position="88"/>
    </location>
</feature>
<organism evidence="5 6">
    <name type="scientific">Paenibacillus methanolicus</name>
    <dbReference type="NCBI Taxonomy" id="582686"/>
    <lineage>
        <taxon>Bacteria</taxon>
        <taxon>Bacillati</taxon>
        <taxon>Bacillota</taxon>
        <taxon>Bacilli</taxon>
        <taxon>Bacillales</taxon>
        <taxon>Paenibacillaceae</taxon>
        <taxon>Paenibacillus</taxon>
    </lineage>
</organism>
<feature type="chain" id="PRO_5024360307" evidence="2">
    <location>
        <begin position="30"/>
        <end position="2484"/>
    </location>
</feature>
<dbReference type="SMART" id="SM00060">
    <property type="entry name" value="FN3"/>
    <property type="match status" value="3"/>
</dbReference>
<dbReference type="SUPFAM" id="SSF49464">
    <property type="entry name" value="Carboxypeptidase regulatory domain-like"/>
    <property type="match status" value="1"/>
</dbReference>
<dbReference type="EMBL" id="VNHS01000002">
    <property type="protein sequence ID" value="TYP77510.1"/>
    <property type="molecule type" value="Genomic_DNA"/>
</dbReference>
<dbReference type="Pfam" id="PF00395">
    <property type="entry name" value="SLH"/>
    <property type="match status" value="3"/>
</dbReference>
<dbReference type="Gene3D" id="2.120.10.30">
    <property type="entry name" value="TolB, C-terminal domain"/>
    <property type="match status" value="1"/>
</dbReference>
<name>A0A5S5CGP3_9BACL</name>
<dbReference type="Gene3D" id="2.60.40.1120">
    <property type="entry name" value="Carboxypeptidase-like, regulatory domain"/>
    <property type="match status" value="1"/>
</dbReference>
<feature type="signal peptide" evidence="2">
    <location>
        <begin position="1"/>
        <end position="29"/>
    </location>
</feature>
<dbReference type="PANTHER" id="PTHR36842">
    <property type="entry name" value="PROTEIN TOLB HOMOLOG"/>
    <property type="match status" value="1"/>
</dbReference>
<feature type="domain" description="Fibronectin type-III" evidence="3">
    <location>
        <begin position="2040"/>
        <end position="2137"/>
    </location>
</feature>